<evidence type="ECO:0000256" key="1">
    <source>
        <dbReference type="ARBA" id="ARBA00022448"/>
    </source>
</evidence>
<dbReference type="Pfam" id="PF00005">
    <property type="entry name" value="ABC_tran"/>
    <property type="match status" value="1"/>
</dbReference>
<dbReference type="PANTHER" id="PTHR42794:SF1">
    <property type="entry name" value="HEMIN IMPORT ATP-BINDING PROTEIN HMUV"/>
    <property type="match status" value="1"/>
</dbReference>
<dbReference type="InterPro" id="IPR003593">
    <property type="entry name" value="AAA+_ATPase"/>
</dbReference>
<evidence type="ECO:0000256" key="2">
    <source>
        <dbReference type="ARBA" id="ARBA00022741"/>
    </source>
</evidence>
<reference evidence="6" key="1">
    <citation type="journal article" date="2020" name="mSystems">
        <title>Genome- and Community-Level Interaction Insights into Carbon Utilization and Element Cycling Functions of Hydrothermarchaeota in Hydrothermal Sediment.</title>
        <authorList>
            <person name="Zhou Z."/>
            <person name="Liu Y."/>
            <person name="Xu W."/>
            <person name="Pan J."/>
            <person name="Luo Z.H."/>
            <person name="Li M."/>
        </authorList>
    </citation>
    <scope>NUCLEOTIDE SEQUENCE [LARGE SCALE GENOMIC DNA]</scope>
    <source>
        <strain evidence="6">SpSt-961</strain>
    </source>
</reference>
<evidence type="ECO:0000313" key="6">
    <source>
        <dbReference type="EMBL" id="HGE78195.1"/>
    </source>
</evidence>
<dbReference type="EMBL" id="DTOZ01000112">
    <property type="protein sequence ID" value="HGE78195.1"/>
    <property type="molecule type" value="Genomic_DNA"/>
</dbReference>
<evidence type="ECO:0000259" key="5">
    <source>
        <dbReference type="PROSITE" id="PS50893"/>
    </source>
</evidence>
<name>A0A7V3RHA9_UNCW3</name>
<dbReference type="PANTHER" id="PTHR42794">
    <property type="entry name" value="HEMIN IMPORT ATP-BINDING PROTEIN HMUV"/>
    <property type="match status" value="1"/>
</dbReference>
<keyword evidence="4" id="KW-1278">Translocase</keyword>
<keyword evidence="2" id="KW-0547">Nucleotide-binding</keyword>
<dbReference type="SMART" id="SM00382">
    <property type="entry name" value="AAA"/>
    <property type="match status" value="1"/>
</dbReference>
<dbReference type="GO" id="GO:0005524">
    <property type="term" value="F:ATP binding"/>
    <property type="evidence" value="ECO:0007669"/>
    <property type="project" value="UniProtKB-KW"/>
</dbReference>
<dbReference type="AlphaFoldDB" id="A0A7V3RHA9"/>
<keyword evidence="1" id="KW-0813">Transport</keyword>
<dbReference type="PROSITE" id="PS50893">
    <property type="entry name" value="ABC_TRANSPORTER_2"/>
    <property type="match status" value="1"/>
</dbReference>
<feature type="domain" description="ABC transporter" evidence="5">
    <location>
        <begin position="4"/>
        <end position="239"/>
    </location>
</feature>
<comment type="caution">
    <text evidence="6">The sequence shown here is derived from an EMBL/GenBank/DDBJ whole genome shotgun (WGS) entry which is preliminary data.</text>
</comment>
<gene>
    <name evidence="6" type="ORF">ENX68_04255</name>
</gene>
<dbReference type="InterPro" id="IPR017871">
    <property type="entry name" value="ABC_transporter-like_CS"/>
</dbReference>
<sequence length="256" mass="29243">MDAIEIINLYFSYNHKGVLYDINFNIKKGEFVGIIGPNGAGKSTILRIMAKILKNYEGRVNILGRDIRGIKQIDFARIVAFVPQETHFLYNYSVYDIISMGRYPYLSPFHRLKKDDIQAVDWAIEQTGLEGFKTRLINSISSGERQMAVIARALAQKPNILLLDEPTSHLDIKHQVRIMELLRALNQNGFTIVVVNHDLNLSSRYCDKLILLNQGKVYKIGTPAEVIKKDIIQDVYGIETLVIQHPGRKIPQVFFK</sequence>
<dbReference type="InterPro" id="IPR027417">
    <property type="entry name" value="P-loop_NTPase"/>
</dbReference>
<dbReference type="FunFam" id="3.40.50.300:FF:000134">
    <property type="entry name" value="Iron-enterobactin ABC transporter ATP-binding protein"/>
    <property type="match status" value="1"/>
</dbReference>
<dbReference type="CDD" id="cd03214">
    <property type="entry name" value="ABC_Iron-Siderophores_B12_Hemin"/>
    <property type="match status" value="1"/>
</dbReference>
<dbReference type="InterPro" id="IPR003439">
    <property type="entry name" value="ABC_transporter-like_ATP-bd"/>
</dbReference>
<keyword evidence="3 6" id="KW-0067">ATP-binding</keyword>
<organism evidence="6">
    <name type="scientific">candidate division WOR-3 bacterium</name>
    <dbReference type="NCBI Taxonomy" id="2052148"/>
    <lineage>
        <taxon>Bacteria</taxon>
        <taxon>Bacteria division WOR-3</taxon>
    </lineage>
</organism>
<dbReference type="PROSITE" id="PS00211">
    <property type="entry name" value="ABC_TRANSPORTER_1"/>
    <property type="match status" value="1"/>
</dbReference>
<dbReference type="SUPFAM" id="SSF52540">
    <property type="entry name" value="P-loop containing nucleoside triphosphate hydrolases"/>
    <property type="match status" value="1"/>
</dbReference>
<proteinExistence type="predicted"/>
<dbReference type="GO" id="GO:0016887">
    <property type="term" value="F:ATP hydrolysis activity"/>
    <property type="evidence" value="ECO:0007669"/>
    <property type="project" value="InterPro"/>
</dbReference>
<evidence type="ECO:0000256" key="4">
    <source>
        <dbReference type="ARBA" id="ARBA00022967"/>
    </source>
</evidence>
<protein>
    <submittedName>
        <fullName evidence="6">ABC transporter ATP-binding protein</fullName>
    </submittedName>
</protein>
<dbReference type="Gene3D" id="3.40.50.300">
    <property type="entry name" value="P-loop containing nucleotide triphosphate hydrolases"/>
    <property type="match status" value="1"/>
</dbReference>
<evidence type="ECO:0000256" key="3">
    <source>
        <dbReference type="ARBA" id="ARBA00022840"/>
    </source>
</evidence>
<accession>A0A7V3RHA9</accession>